<feature type="compositionally biased region" description="Pro residues" evidence="1">
    <location>
        <begin position="7"/>
        <end position="21"/>
    </location>
</feature>
<comment type="caution">
    <text evidence="3">The sequence shown here is derived from an EMBL/GenBank/DDBJ whole genome shotgun (WGS) entry which is preliminary data.</text>
</comment>
<evidence type="ECO:0000313" key="4">
    <source>
        <dbReference type="Proteomes" id="UP000193465"/>
    </source>
</evidence>
<gene>
    <name evidence="3" type="ORF">AWC02_08240</name>
</gene>
<protein>
    <submittedName>
        <fullName evidence="3">Uncharacterized protein</fullName>
    </submittedName>
</protein>
<dbReference type="EMBL" id="LQOT01000028">
    <property type="protein sequence ID" value="ORV47627.1"/>
    <property type="molecule type" value="Genomic_DNA"/>
</dbReference>
<feature type="transmembrane region" description="Helical" evidence="2">
    <location>
        <begin position="52"/>
        <end position="71"/>
    </location>
</feature>
<feature type="region of interest" description="Disordered" evidence="1">
    <location>
        <begin position="1"/>
        <end position="46"/>
    </location>
</feature>
<name>A0A1X1TSQ4_9MYCO</name>
<evidence type="ECO:0000256" key="2">
    <source>
        <dbReference type="SAM" id="Phobius"/>
    </source>
</evidence>
<dbReference type="STRING" id="188915.AWC02_08240"/>
<sequence length="72" mass="7351">MTSFPVPDEPTPASPPVPPGREPSGKWGVPPSTSPQLTPTGRTGKPAGVRAVLWPSLLVLIGAIALLIVFAA</sequence>
<reference evidence="3 4" key="1">
    <citation type="submission" date="2016-01" db="EMBL/GenBank/DDBJ databases">
        <title>The new phylogeny of the genus Mycobacterium.</title>
        <authorList>
            <person name="Tarcisio F."/>
            <person name="Conor M."/>
            <person name="Antonella G."/>
            <person name="Elisabetta G."/>
            <person name="Giulia F.S."/>
            <person name="Sara T."/>
            <person name="Anna F."/>
            <person name="Clotilde B."/>
            <person name="Roberto B."/>
            <person name="Veronica D.S."/>
            <person name="Fabio R."/>
            <person name="Monica P."/>
            <person name="Olivier J."/>
            <person name="Enrico T."/>
            <person name="Nicola S."/>
        </authorList>
    </citation>
    <scope>NUCLEOTIDE SEQUENCE [LARGE SCALE GENOMIC DNA]</scope>
    <source>
        <strain evidence="3 4">ATCC 27353</strain>
    </source>
</reference>
<keyword evidence="4" id="KW-1185">Reference proteome</keyword>
<dbReference type="Proteomes" id="UP000193465">
    <property type="component" value="Unassembled WGS sequence"/>
</dbReference>
<keyword evidence="2" id="KW-1133">Transmembrane helix</keyword>
<accession>A0A1X1TSQ4</accession>
<dbReference type="AlphaFoldDB" id="A0A1X1TSQ4"/>
<evidence type="ECO:0000256" key="1">
    <source>
        <dbReference type="SAM" id="MobiDB-lite"/>
    </source>
</evidence>
<proteinExistence type="predicted"/>
<dbReference type="RefSeq" id="WP_085128250.1">
    <property type="nucleotide sequence ID" value="NZ_LQOT01000028.1"/>
</dbReference>
<keyword evidence="2" id="KW-0812">Transmembrane</keyword>
<evidence type="ECO:0000313" key="3">
    <source>
        <dbReference type="EMBL" id="ORV47627.1"/>
    </source>
</evidence>
<keyword evidence="2" id="KW-0472">Membrane</keyword>
<organism evidence="3 4">
    <name type="scientific">Mycolicibacter engbaekii</name>
    <dbReference type="NCBI Taxonomy" id="188915"/>
    <lineage>
        <taxon>Bacteria</taxon>
        <taxon>Bacillati</taxon>
        <taxon>Actinomycetota</taxon>
        <taxon>Actinomycetes</taxon>
        <taxon>Mycobacteriales</taxon>
        <taxon>Mycobacteriaceae</taxon>
        <taxon>Mycolicibacter</taxon>
    </lineage>
</organism>